<dbReference type="InterPro" id="IPR045269">
    <property type="entry name" value="Atg1-like"/>
</dbReference>
<dbReference type="Pfam" id="PF00069">
    <property type="entry name" value="Pkinase"/>
    <property type="match status" value="1"/>
</dbReference>
<feature type="region of interest" description="Disordered" evidence="1">
    <location>
        <begin position="537"/>
        <end position="563"/>
    </location>
</feature>
<keyword evidence="4" id="KW-1185">Reference proteome</keyword>
<dbReference type="Gene3D" id="1.20.1020.10">
    <property type="entry name" value="TAZ domain"/>
    <property type="match status" value="1"/>
</dbReference>
<feature type="compositionally biased region" description="Basic and acidic residues" evidence="1">
    <location>
        <begin position="103"/>
        <end position="119"/>
    </location>
</feature>
<feature type="compositionally biased region" description="Acidic residues" evidence="1">
    <location>
        <begin position="52"/>
        <end position="61"/>
    </location>
</feature>
<evidence type="ECO:0000256" key="1">
    <source>
        <dbReference type="SAM" id="MobiDB-lite"/>
    </source>
</evidence>
<accession>A0A8W8J427</accession>
<evidence type="ECO:0000259" key="2">
    <source>
        <dbReference type="PROSITE" id="PS50011"/>
    </source>
</evidence>
<feature type="compositionally biased region" description="Low complexity" evidence="1">
    <location>
        <begin position="82"/>
        <end position="102"/>
    </location>
</feature>
<name>A0A8W8J427_MAGGI</name>
<dbReference type="Proteomes" id="UP000005408">
    <property type="component" value="Unassembled WGS sequence"/>
</dbReference>
<dbReference type="AlphaFoldDB" id="A0A8W8J427"/>
<organism evidence="3 4">
    <name type="scientific">Magallana gigas</name>
    <name type="common">Pacific oyster</name>
    <name type="synonym">Crassostrea gigas</name>
    <dbReference type="NCBI Taxonomy" id="29159"/>
    <lineage>
        <taxon>Eukaryota</taxon>
        <taxon>Metazoa</taxon>
        <taxon>Spiralia</taxon>
        <taxon>Lophotrochozoa</taxon>
        <taxon>Mollusca</taxon>
        <taxon>Bivalvia</taxon>
        <taxon>Autobranchia</taxon>
        <taxon>Pteriomorphia</taxon>
        <taxon>Ostreida</taxon>
        <taxon>Ostreoidea</taxon>
        <taxon>Ostreidae</taxon>
        <taxon>Magallana</taxon>
    </lineage>
</organism>
<dbReference type="PANTHER" id="PTHR24348:SF68">
    <property type="entry name" value="SERINE_THREONINE-PROTEIN KINASE ATG1C"/>
    <property type="match status" value="1"/>
</dbReference>
<dbReference type="InterPro" id="IPR000719">
    <property type="entry name" value="Prot_kinase_dom"/>
</dbReference>
<feature type="domain" description="Protein kinase" evidence="2">
    <location>
        <begin position="747"/>
        <end position="1038"/>
    </location>
</feature>
<dbReference type="GO" id="GO:0010506">
    <property type="term" value="P:regulation of autophagy"/>
    <property type="evidence" value="ECO:0007669"/>
    <property type="project" value="InterPro"/>
</dbReference>
<evidence type="ECO:0000313" key="3">
    <source>
        <dbReference type="EnsemblMetazoa" id="G17150.1:cds"/>
    </source>
</evidence>
<dbReference type="Gene3D" id="1.10.510.10">
    <property type="entry name" value="Transferase(Phosphotransferase) domain 1"/>
    <property type="match status" value="1"/>
</dbReference>
<dbReference type="EnsemblMetazoa" id="G17150.1">
    <property type="protein sequence ID" value="G17150.1:cds"/>
    <property type="gene ID" value="G17150"/>
</dbReference>
<feature type="compositionally biased region" description="Polar residues" evidence="1">
    <location>
        <begin position="483"/>
        <end position="492"/>
    </location>
</feature>
<feature type="compositionally biased region" description="Basic and acidic residues" evidence="1">
    <location>
        <begin position="172"/>
        <end position="188"/>
    </location>
</feature>
<feature type="compositionally biased region" description="Basic and acidic residues" evidence="1">
    <location>
        <begin position="442"/>
        <end position="460"/>
    </location>
</feature>
<proteinExistence type="predicted"/>
<dbReference type="GO" id="GO:0006914">
    <property type="term" value="P:autophagy"/>
    <property type="evidence" value="ECO:0007669"/>
    <property type="project" value="UniProtKB-ARBA"/>
</dbReference>
<dbReference type="SUPFAM" id="SSF56112">
    <property type="entry name" value="Protein kinase-like (PK-like)"/>
    <property type="match status" value="1"/>
</dbReference>
<protein>
    <recommendedName>
        <fullName evidence="2">Protein kinase domain-containing protein</fullName>
    </recommendedName>
</protein>
<reference evidence="3" key="1">
    <citation type="submission" date="2022-08" db="UniProtKB">
        <authorList>
            <consortium name="EnsemblMetazoa"/>
        </authorList>
    </citation>
    <scope>IDENTIFICATION</scope>
    <source>
        <strain evidence="3">05x7-T-G4-1.051#20</strain>
    </source>
</reference>
<feature type="region of interest" description="Disordered" evidence="1">
    <location>
        <begin position="1"/>
        <end position="220"/>
    </location>
</feature>
<evidence type="ECO:0000313" key="4">
    <source>
        <dbReference type="Proteomes" id="UP000005408"/>
    </source>
</evidence>
<dbReference type="GO" id="GO:0005737">
    <property type="term" value="C:cytoplasm"/>
    <property type="evidence" value="ECO:0007669"/>
    <property type="project" value="TreeGrafter"/>
</dbReference>
<dbReference type="InterPro" id="IPR011009">
    <property type="entry name" value="Kinase-like_dom_sf"/>
</dbReference>
<dbReference type="SMART" id="SM00220">
    <property type="entry name" value="S_TKc"/>
    <property type="match status" value="1"/>
</dbReference>
<feature type="compositionally biased region" description="Polar residues" evidence="1">
    <location>
        <begin position="196"/>
        <end position="220"/>
    </location>
</feature>
<dbReference type="GO" id="GO:0004674">
    <property type="term" value="F:protein serine/threonine kinase activity"/>
    <property type="evidence" value="ECO:0007669"/>
    <property type="project" value="InterPro"/>
</dbReference>
<feature type="region of interest" description="Disordered" evidence="1">
    <location>
        <begin position="428"/>
        <end position="496"/>
    </location>
</feature>
<dbReference type="PANTHER" id="PTHR24348">
    <property type="entry name" value="SERINE/THREONINE-PROTEIN KINASE UNC-51-RELATED"/>
    <property type="match status" value="1"/>
</dbReference>
<dbReference type="InterPro" id="IPR035898">
    <property type="entry name" value="TAZ_dom_sf"/>
</dbReference>
<dbReference type="GO" id="GO:0005524">
    <property type="term" value="F:ATP binding"/>
    <property type="evidence" value="ECO:0007669"/>
    <property type="project" value="InterPro"/>
</dbReference>
<sequence length="1055" mass="117068">MDPGGSRKSSVSDAELFGNGSEEPPIPLKRSISGEGKKRQNQFRTSKNEKEFEVEDTDDVFLEAGCNGGEIKKSGTGRSKSDSVLSGVVLSNSSTNSNGDLESSVHSEESPEVVPREHSLSMSPGKKTEKSSDGSVGEGEENQSIVGPLTAVTSKTNKPGIKRSVSFQDDLLQNRDDKSTESRRKEYRMSSGYGTGSNTSLQSQASTGTMSNYSQESEGNCVQNGGHCEQNGETCQLNGGICEQKGKICQLNGEICDQKGELYQLNGGICEQKGEIFQKNGEMCRQNGESCEQNGDGKGIELKRPLLEVLARKVEETRGSGLSLMYEGDKNSVRLVRKGGGVQQGNGLSMGRVDQSSGNVDNGELKFSWFVSDDEDDDEDDEREEESGVSQNLIPAVVTSLLNQPSIEETQGLLPILSIMDNSVVSESSMADAPNSMAHNSLPREEEETRRCTSKSETKTTESNTEVPCSDESQKKGPDDLPSSDSSFQLPNFNILEPKTPNIDQVLHLISPGIPREKLTEILQQCCKDHGPIAGPGSADFKIPDHVPPSPEAPRSRPAPSTGHSSYGFSNIVSAFLKNPEIFDFDVDNLQNLLRVYSSTPPSCPVYIYTEGSMVSVSCVEFASQCKDKDCSVRKCQMMKAAMIGLQHTLDGFLDIHNSTDVQSLCQSLFQHARNCEEPPMRCPVPWCYLLRGYSEEEEVTSFMVFYWIKQAFDTPVCEEDIFPNDDIESFIKLNATHHHMESTSLEVTCRIEQPGHFGNVMLVAETKPILTSFDSEVSLTDQFYVIKQISNDESDFDITKIFEKLRNFEHPNLIRHYWITKYPNHINICLQYIPGNTLEAELQHRMLFDPIMVLQMMMDVLDAVDFLHSHGIIYLYWSLGNILLDSLNKRLILSNLTLSVTDDGNYDEGYTKQSLPPNLVPPEVRLTCLYLYYTNHSLPSNLVPPELLTGVSLTQNSDCWGAACVMVHLLTGHQIWYNHRHDTRESLWDKVKSGCCPFSSEEGKIKQATLLAFLKACFRINLSERISFTDLMRRIRAAAAKGNFDVLSDNPRNS</sequence>
<dbReference type="PROSITE" id="PS50011">
    <property type="entry name" value="PROTEIN_KINASE_DOM"/>
    <property type="match status" value="1"/>
</dbReference>